<organism evidence="2 3">
    <name type="scientific">Emiliania huxleyi (strain CCMP1516)</name>
    <dbReference type="NCBI Taxonomy" id="280463"/>
    <lineage>
        <taxon>Eukaryota</taxon>
        <taxon>Haptista</taxon>
        <taxon>Haptophyta</taxon>
        <taxon>Prymnesiophyceae</taxon>
        <taxon>Isochrysidales</taxon>
        <taxon>Noelaerhabdaceae</taxon>
        <taxon>Emiliania</taxon>
    </lineage>
</organism>
<accession>A0A0D3HZV1</accession>
<evidence type="ECO:0000256" key="1">
    <source>
        <dbReference type="SAM" id="MobiDB-lite"/>
    </source>
</evidence>
<keyword evidence="3" id="KW-1185">Reference proteome</keyword>
<evidence type="ECO:0000313" key="3">
    <source>
        <dbReference type="Proteomes" id="UP000013827"/>
    </source>
</evidence>
<dbReference type="Proteomes" id="UP000013827">
    <property type="component" value="Unassembled WGS sequence"/>
</dbReference>
<dbReference type="KEGG" id="ehx:EMIHUDRAFT_221020"/>
<feature type="region of interest" description="Disordered" evidence="1">
    <location>
        <begin position="1"/>
        <end position="46"/>
    </location>
</feature>
<reference evidence="3" key="1">
    <citation type="journal article" date="2013" name="Nature">
        <title>Pan genome of the phytoplankton Emiliania underpins its global distribution.</title>
        <authorList>
            <person name="Read B.A."/>
            <person name="Kegel J."/>
            <person name="Klute M.J."/>
            <person name="Kuo A."/>
            <person name="Lefebvre S.C."/>
            <person name="Maumus F."/>
            <person name="Mayer C."/>
            <person name="Miller J."/>
            <person name="Monier A."/>
            <person name="Salamov A."/>
            <person name="Young J."/>
            <person name="Aguilar M."/>
            <person name="Claverie J.M."/>
            <person name="Frickenhaus S."/>
            <person name="Gonzalez K."/>
            <person name="Herman E.K."/>
            <person name="Lin Y.C."/>
            <person name="Napier J."/>
            <person name="Ogata H."/>
            <person name="Sarno A.F."/>
            <person name="Shmutz J."/>
            <person name="Schroeder D."/>
            <person name="de Vargas C."/>
            <person name="Verret F."/>
            <person name="von Dassow P."/>
            <person name="Valentin K."/>
            <person name="Van de Peer Y."/>
            <person name="Wheeler G."/>
            <person name="Dacks J.B."/>
            <person name="Delwiche C.F."/>
            <person name="Dyhrman S.T."/>
            <person name="Glockner G."/>
            <person name="John U."/>
            <person name="Richards T."/>
            <person name="Worden A.Z."/>
            <person name="Zhang X."/>
            <person name="Grigoriev I.V."/>
            <person name="Allen A.E."/>
            <person name="Bidle K."/>
            <person name="Borodovsky M."/>
            <person name="Bowler C."/>
            <person name="Brownlee C."/>
            <person name="Cock J.M."/>
            <person name="Elias M."/>
            <person name="Gladyshev V.N."/>
            <person name="Groth M."/>
            <person name="Guda C."/>
            <person name="Hadaegh A."/>
            <person name="Iglesias-Rodriguez M.D."/>
            <person name="Jenkins J."/>
            <person name="Jones B.M."/>
            <person name="Lawson T."/>
            <person name="Leese F."/>
            <person name="Lindquist E."/>
            <person name="Lobanov A."/>
            <person name="Lomsadze A."/>
            <person name="Malik S.B."/>
            <person name="Marsh M.E."/>
            <person name="Mackinder L."/>
            <person name="Mock T."/>
            <person name="Mueller-Roeber B."/>
            <person name="Pagarete A."/>
            <person name="Parker M."/>
            <person name="Probert I."/>
            <person name="Quesneville H."/>
            <person name="Raines C."/>
            <person name="Rensing S.A."/>
            <person name="Riano-Pachon D.M."/>
            <person name="Richier S."/>
            <person name="Rokitta S."/>
            <person name="Shiraiwa Y."/>
            <person name="Soanes D.M."/>
            <person name="van der Giezen M."/>
            <person name="Wahlund T.M."/>
            <person name="Williams B."/>
            <person name="Wilson W."/>
            <person name="Wolfe G."/>
            <person name="Wurch L.L."/>
        </authorList>
    </citation>
    <scope>NUCLEOTIDE SEQUENCE</scope>
</reference>
<protein>
    <submittedName>
        <fullName evidence="2">Uncharacterized protein</fullName>
    </submittedName>
</protein>
<feature type="compositionally biased region" description="Pro residues" evidence="1">
    <location>
        <begin position="9"/>
        <end position="24"/>
    </location>
</feature>
<dbReference type="RefSeq" id="XP_005756965.1">
    <property type="nucleotide sequence ID" value="XM_005756908.1"/>
</dbReference>
<feature type="compositionally biased region" description="Basic and acidic residues" evidence="1">
    <location>
        <begin position="212"/>
        <end position="224"/>
    </location>
</feature>
<dbReference type="AlphaFoldDB" id="A0A0D3HZV1"/>
<evidence type="ECO:0000313" key="2">
    <source>
        <dbReference type="EnsemblProtists" id="EOD04536"/>
    </source>
</evidence>
<reference evidence="2" key="2">
    <citation type="submission" date="2024-10" db="UniProtKB">
        <authorList>
            <consortium name="EnsemblProtists"/>
        </authorList>
    </citation>
    <scope>IDENTIFICATION</scope>
</reference>
<proteinExistence type="predicted"/>
<feature type="region of interest" description="Disordered" evidence="1">
    <location>
        <begin position="198"/>
        <end position="224"/>
    </location>
</feature>
<name>A0A0D3HZV1_EMIH1</name>
<dbReference type="HOGENOM" id="CLU_1237007_0_0_1"/>
<dbReference type="EnsemblProtists" id="EOD04536">
    <property type="protein sequence ID" value="EOD04536"/>
    <property type="gene ID" value="EMIHUDRAFT_221020"/>
</dbReference>
<dbReference type="GeneID" id="17250708"/>
<dbReference type="PaxDb" id="2903-EOD04536"/>
<sequence length="224" mass="23830">MWLFRDEPPPPSPPAPSAPTPDPPTTVSSACAPPPAERADAIDAPQPPQSLPVLGVLCVDHGGAATATTCGSAGFILAYTNTGVTDSALHAVRSSREGSREREKRSAGVRAKLRAAVESLQAAHGDALLGIARRCLFERRSLAVAAGDAHSVTVALEEPAARLQARANAEVTRHASERLPSLYVEGWSRMRYVHGERVNRTSNNGKKLKFRAQPDSKDDSRTVD</sequence>